<dbReference type="PRINTS" id="PR00919">
    <property type="entry name" value="THERMOPTASE"/>
</dbReference>
<evidence type="ECO:0000256" key="1">
    <source>
        <dbReference type="ARBA" id="ARBA00022723"/>
    </source>
</evidence>
<comment type="caution">
    <text evidence="2">The sequence shown here is derived from an EMBL/GenBank/DDBJ whole genome shotgun (WGS) entry which is preliminary data.</text>
</comment>
<dbReference type="GO" id="GO:0006508">
    <property type="term" value="P:proteolysis"/>
    <property type="evidence" value="ECO:0007669"/>
    <property type="project" value="InterPro"/>
</dbReference>
<proteinExistence type="predicted"/>
<evidence type="ECO:0008006" key="3">
    <source>
        <dbReference type="Google" id="ProtNLM"/>
    </source>
</evidence>
<dbReference type="EMBL" id="BARV01031989">
    <property type="protein sequence ID" value="GAI43827.1"/>
    <property type="molecule type" value="Genomic_DNA"/>
</dbReference>
<organism evidence="2">
    <name type="scientific">marine sediment metagenome</name>
    <dbReference type="NCBI Taxonomy" id="412755"/>
    <lineage>
        <taxon>unclassified sequences</taxon>
        <taxon>metagenomes</taxon>
        <taxon>ecological metagenomes</taxon>
    </lineage>
</organism>
<dbReference type="PANTHER" id="PTHR34448:SF1">
    <property type="entry name" value="BLL6088 PROTEIN"/>
    <property type="match status" value="1"/>
</dbReference>
<name>X1NIG5_9ZZZZ</name>
<dbReference type="Pfam" id="PF02073">
    <property type="entry name" value="Peptidase_M29"/>
    <property type="match status" value="1"/>
</dbReference>
<evidence type="ECO:0000313" key="2">
    <source>
        <dbReference type="EMBL" id="GAI43827.1"/>
    </source>
</evidence>
<dbReference type="AlphaFoldDB" id="X1NIG5"/>
<protein>
    <recommendedName>
        <fullName evidence="3">Aminopeptidase</fullName>
    </recommendedName>
</protein>
<reference evidence="2" key="1">
    <citation type="journal article" date="2014" name="Front. Microbiol.">
        <title>High frequency of phylogenetically diverse reductive dehalogenase-homologous genes in deep subseafloor sedimentary metagenomes.</title>
        <authorList>
            <person name="Kawai M."/>
            <person name="Futagami T."/>
            <person name="Toyoda A."/>
            <person name="Takaki Y."/>
            <person name="Nishi S."/>
            <person name="Hori S."/>
            <person name="Arai W."/>
            <person name="Tsubouchi T."/>
            <person name="Morono Y."/>
            <person name="Uchiyama I."/>
            <person name="Ito T."/>
            <person name="Fujiyama A."/>
            <person name="Inagaki F."/>
            <person name="Takami H."/>
        </authorList>
    </citation>
    <scope>NUCLEOTIDE SEQUENCE</scope>
    <source>
        <strain evidence="2">Expedition CK06-06</strain>
    </source>
</reference>
<dbReference type="InterPro" id="IPR000787">
    <property type="entry name" value="Peptidase_M29"/>
</dbReference>
<dbReference type="GO" id="GO:0004177">
    <property type="term" value="F:aminopeptidase activity"/>
    <property type="evidence" value="ECO:0007669"/>
    <property type="project" value="InterPro"/>
</dbReference>
<dbReference type="GO" id="GO:0046872">
    <property type="term" value="F:metal ion binding"/>
    <property type="evidence" value="ECO:0007669"/>
    <property type="project" value="UniProtKB-KW"/>
</dbReference>
<sequence length="147" mass="16291">HNMPSGEVFTAPIEESVNGKVIYSFPAIYNNREVIGVSLEFKDGKVVNASAEKGEEFLKAMIDMDKGARYVGEFAFGLNYGIQKFTKNILFDEKIGGTMHMALGAAYPECGGKNESALHWDMILDLREEGRITADGEVIFEKGKFKI</sequence>
<feature type="non-terminal residue" evidence="2">
    <location>
        <position position="1"/>
    </location>
</feature>
<keyword evidence="1" id="KW-0479">Metal-binding</keyword>
<dbReference type="InterPro" id="IPR052170">
    <property type="entry name" value="M29_Exopeptidase"/>
</dbReference>
<dbReference type="PANTHER" id="PTHR34448">
    <property type="entry name" value="AMINOPEPTIDASE"/>
    <property type="match status" value="1"/>
</dbReference>
<accession>X1NIG5</accession>
<gene>
    <name evidence="2" type="ORF">S06H3_50513</name>
</gene>
<dbReference type="SUPFAM" id="SSF144052">
    <property type="entry name" value="Thermophilic metalloprotease-like"/>
    <property type="match status" value="1"/>
</dbReference>